<evidence type="ECO:0000256" key="11">
    <source>
        <dbReference type="PIRSR" id="PIRSR005096-3"/>
    </source>
</evidence>
<gene>
    <name evidence="12" type="primary">mro</name>
    <name evidence="12" type="ORF">LMG28138_03228</name>
</gene>
<dbReference type="NCBIfam" id="NF008277">
    <property type="entry name" value="PRK11055.1"/>
    <property type="match status" value="1"/>
</dbReference>
<evidence type="ECO:0000256" key="9">
    <source>
        <dbReference type="PIRSR" id="PIRSR005096-1"/>
    </source>
</evidence>
<evidence type="ECO:0000256" key="6">
    <source>
        <dbReference type="ARBA" id="ARBA00023235"/>
    </source>
</evidence>
<dbReference type="GO" id="GO:0030246">
    <property type="term" value="F:carbohydrate binding"/>
    <property type="evidence" value="ECO:0007669"/>
    <property type="project" value="InterPro"/>
</dbReference>
<dbReference type="Gene3D" id="2.70.98.10">
    <property type="match status" value="1"/>
</dbReference>
<feature type="binding site" evidence="10">
    <location>
        <position position="249"/>
    </location>
    <ligand>
        <name>beta-D-galactose</name>
        <dbReference type="ChEBI" id="CHEBI:27667"/>
    </ligand>
</feature>
<comment type="similarity">
    <text evidence="3 8">Belongs to the aldose epimerase family.</text>
</comment>
<feature type="binding site" evidence="11">
    <location>
        <begin position="179"/>
        <end position="181"/>
    </location>
    <ligand>
        <name>beta-D-galactose</name>
        <dbReference type="ChEBI" id="CHEBI:27667"/>
    </ligand>
</feature>
<dbReference type="UniPathway" id="UPA00242"/>
<evidence type="ECO:0000256" key="3">
    <source>
        <dbReference type="ARBA" id="ARBA00006206"/>
    </source>
</evidence>
<dbReference type="InterPro" id="IPR014718">
    <property type="entry name" value="GH-type_carb-bd"/>
</dbReference>
<dbReference type="InterPro" id="IPR018052">
    <property type="entry name" value="Ald1_epimerase_CS"/>
</dbReference>
<dbReference type="PANTHER" id="PTHR10091">
    <property type="entry name" value="ALDOSE-1-EPIMERASE"/>
    <property type="match status" value="1"/>
</dbReference>
<evidence type="ECO:0000256" key="5">
    <source>
        <dbReference type="ARBA" id="ARBA00014165"/>
    </source>
</evidence>
<dbReference type="InterPro" id="IPR011013">
    <property type="entry name" value="Gal_mutarotase_sf_dom"/>
</dbReference>
<dbReference type="AlphaFoldDB" id="A0A6S7B8U5"/>
<evidence type="ECO:0000256" key="4">
    <source>
        <dbReference type="ARBA" id="ARBA00013185"/>
    </source>
</evidence>
<evidence type="ECO:0000313" key="13">
    <source>
        <dbReference type="Proteomes" id="UP000494115"/>
    </source>
</evidence>
<keyword evidence="13" id="KW-1185">Reference proteome</keyword>
<comment type="pathway">
    <text evidence="2 8">Carbohydrate metabolism; hexose metabolism.</text>
</comment>
<comment type="catalytic activity">
    <reaction evidence="1 8">
        <text>alpha-D-glucose = beta-D-glucose</text>
        <dbReference type="Rhea" id="RHEA:10264"/>
        <dbReference type="ChEBI" id="CHEBI:15903"/>
        <dbReference type="ChEBI" id="CHEBI:17925"/>
        <dbReference type="EC" id="5.1.3.3"/>
    </reaction>
</comment>
<evidence type="ECO:0000256" key="2">
    <source>
        <dbReference type="ARBA" id="ARBA00005028"/>
    </source>
</evidence>
<dbReference type="PANTHER" id="PTHR10091:SF49">
    <property type="entry name" value="ALDOSE 1-EPIMERASE"/>
    <property type="match status" value="1"/>
</dbReference>
<dbReference type="InterPro" id="IPR015443">
    <property type="entry name" value="Aldose_1-epimerase"/>
</dbReference>
<feature type="active site" description="Proton acceptor" evidence="9">
    <location>
        <position position="313"/>
    </location>
</feature>
<dbReference type="Pfam" id="PF01263">
    <property type="entry name" value="Aldose_epim"/>
    <property type="match status" value="1"/>
</dbReference>
<feature type="binding site" evidence="11">
    <location>
        <begin position="83"/>
        <end position="84"/>
    </location>
    <ligand>
        <name>beta-D-galactose</name>
        <dbReference type="ChEBI" id="CHEBI:27667"/>
    </ligand>
</feature>
<accession>A0A6S7B8U5</accession>
<proteinExistence type="inferred from homology"/>
<evidence type="ECO:0000313" key="12">
    <source>
        <dbReference type="EMBL" id="CAB3791765.1"/>
    </source>
</evidence>
<organism evidence="12 13">
    <name type="scientific">Pararobbsia alpina</name>
    <dbReference type="NCBI Taxonomy" id="621374"/>
    <lineage>
        <taxon>Bacteria</taxon>
        <taxon>Pseudomonadati</taxon>
        <taxon>Pseudomonadota</taxon>
        <taxon>Betaproteobacteria</taxon>
        <taxon>Burkholderiales</taxon>
        <taxon>Burkholderiaceae</taxon>
        <taxon>Pararobbsia</taxon>
    </lineage>
</organism>
<dbReference type="EMBL" id="CADIKM010000014">
    <property type="protein sequence ID" value="CAB3791765.1"/>
    <property type="molecule type" value="Genomic_DNA"/>
</dbReference>
<reference evidence="12 13" key="1">
    <citation type="submission" date="2020-04" db="EMBL/GenBank/DDBJ databases">
        <authorList>
            <person name="De Canck E."/>
        </authorList>
    </citation>
    <scope>NUCLEOTIDE SEQUENCE [LARGE SCALE GENOMIC DNA]</scope>
    <source>
        <strain evidence="12 13">LMG 28138</strain>
    </source>
</reference>
<dbReference type="GO" id="GO:0033499">
    <property type="term" value="P:galactose catabolic process via UDP-galactose, Leloir pathway"/>
    <property type="evidence" value="ECO:0007669"/>
    <property type="project" value="TreeGrafter"/>
</dbReference>
<name>A0A6S7B8U5_9BURK</name>
<sequence length="351" mass="38371">MRTNTTVSELWGALPSGDKVQRFTLRNAQGMKITVSDFGGTLLGWHAPDRSGRLDDILLGHDTPTDYWNSRAFIGALIGRWANRIGGARFTLDGIEYTLDRNEGNNLLHGGSSGFDRALWEVEPDNGGLSLRYESPEGDAGFPGAVQVEVHYTLDDDGTLTIDYRGVSDAPTPLNLTNHAYFNLNGRDLDIRGHMLSIGADHFLEVDDELIPIGLAEVAGNAFDFRTSAPIGARLDWPHAQLARAGGFDHCYVLSGEVGSLRPVANVYDPASGREMDVLTTERGMQFYTGNFLAGELGKDGTVYGKHAAFCLETGGFPDEVNSAHPEPAIIRPGQIYRQTTQYRVGLRNER</sequence>
<dbReference type="EC" id="5.1.3.3" evidence="4 8"/>
<dbReference type="InterPro" id="IPR047215">
    <property type="entry name" value="Galactose_mutarotase-like"/>
</dbReference>
<dbReference type="SUPFAM" id="SSF74650">
    <property type="entry name" value="Galactose mutarotase-like"/>
    <property type="match status" value="1"/>
</dbReference>
<dbReference type="GO" id="GO:0004034">
    <property type="term" value="F:aldose 1-epimerase activity"/>
    <property type="evidence" value="ECO:0007669"/>
    <property type="project" value="UniProtKB-EC"/>
</dbReference>
<dbReference type="CDD" id="cd09019">
    <property type="entry name" value="galactose_mutarotase_like"/>
    <property type="match status" value="1"/>
</dbReference>
<dbReference type="PIRSF" id="PIRSF005096">
    <property type="entry name" value="GALM"/>
    <property type="match status" value="1"/>
</dbReference>
<evidence type="ECO:0000256" key="10">
    <source>
        <dbReference type="PIRSR" id="PIRSR005096-2"/>
    </source>
</evidence>
<keyword evidence="6 8" id="KW-0413">Isomerase</keyword>
<dbReference type="RefSeq" id="WP_175105754.1">
    <property type="nucleotide sequence ID" value="NZ_CADIKM010000014.1"/>
</dbReference>
<dbReference type="InterPro" id="IPR008183">
    <property type="entry name" value="Aldose_1/G6P_1-epimerase"/>
</dbReference>
<dbReference type="Proteomes" id="UP000494115">
    <property type="component" value="Unassembled WGS sequence"/>
</dbReference>
<evidence type="ECO:0000256" key="7">
    <source>
        <dbReference type="ARBA" id="ARBA00023277"/>
    </source>
</evidence>
<protein>
    <recommendedName>
        <fullName evidence="5 8">Aldose 1-epimerase</fullName>
        <ecNumber evidence="4 8">5.1.3.3</ecNumber>
    </recommendedName>
</protein>
<dbReference type="GO" id="GO:0006006">
    <property type="term" value="P:glucose metabolic process"/>
    <property type="evidence" value="ECO:0007669"/>
    <property type="project" value="TreeGrafter"/>
</dbReference>
<evidence type="ECO:0000256" key="8">
    <source>
        <dbReference type="PIRNR" id="PIRNR005096"/>
    </source>
</evidence>
<evidence type="ECO:0000256" key="1">
    <source>
        <dbReference type="ARBA" id="ARBA00001614"/>
    </source>
</evidence>
<dbReference type="PROSITE" id="PS00545">
    <property type="entry name" value="ALDOSE_1_EPIMERASE"/>
    <property type="match status" value="1"/>
</dbReference>
<feature type="active site" description="Proton donor" evidence="9">
    <location>
        <position position="179"/>
    </location>
</feature>
<keyword evidence="7 8" id="KW-0119">Carbohydrate metabolism</keyword>